<evidence type="ECO:0000313" key="2">
    <source>
        <dbReference type="Proteomes" id="UP000245207"/>
    </source>
</evidence>
<dbReference type="EMBL" id="PKPP01004396">
    <property type="protein sequence ID" value="PWA64578.1"/>
    <property type="molecule type" value="Genomic_DNA"/>
</dbReference>
<keyword evidence="2" id="KW-1185">Reference proteome</keyword>
<evidence type="ECO:0000313" key="1">
    <source>
        <dbReference type="EMBL" id="PWA64578.1"/>
    </source>
</evidence>
<organism evidence="1 2">
    <name type="scientific">Artemisia annua</name>
    <name type="common">Sweet wormwood</name>
    <dbReference type="NCBI Taxonomy" id="35608"/>
    <lineage>
        <taxon>Eukaryota</taxon>
        <taxon>Viridiplantae</taxon>
        <taxon>Streptophyta</taxon>
        <taxon>Embryophyta</taxon>
        <taxon>Tracheophyta</taxon>
        <taxon>Spermatophyta</taxon>
        <taxon>Magnoliopsida</taxon>
        <taxon>eudicotyledons</taxon>
        <taxon>Gunneridae</taxon>
        <taxon>Pentapetalae</taxon>
        <taxon>asterids</taxon>
        <taxon>campanulids</taxon>
        <taxon>Asterales</taxon>
        <taxon>Asteraceae</taxon>
        <taxon>Asteroideae</taxon>
        <taxon>Anthemideae</taxon>
        <taxon>Artemisiinae</taxon>
        <taxon>Artemisia</taxon>
    </lineage>
</organism>
<dbReference type="STRING" id="35608.A0A2U1MTJ8"/>
<dbReference type="Proteomes" id="UP000245207">
    <property type="component" value="Unassembled WGS sequence"/>
</dbReference>
<dbReference type="OrthoDB" id="17560at2759"/>
<keyword evidence="1" id="KW-0378">Hydrolase</keyword>
<dbReference type="AlphaFoldDB" id="A0A2U1MTJ8"/>
<dbReference type="InterPro" id="IPR029058">
    <property type="entry name" value="AB_hydrolase_fold"/>
</dbReference>
<dbReference type="GO" id="GO:0016787">
    <property type="term" value="F:hydrolase activity"/>
    <property type="evidence" value="ECO:0007669"/>
    <property type="project" value="UniProtKB-KW"/>
</dbReference>
<gene>
    <name evidence="1" type="ORF">CTI12_AA341950</name>
</gene>
<proteinExistence type="predicted"/>
<dbReference type="SUPFAM" id="SSF53474">
    <property type="entry name" value="alpha/beta-Hydrolases"/>
    <property type="match status" value="1"/>
</dbReference>
<sequence>MSVGPECCSNPPAIISGSDVVQIGSLNSYVSGNPDSNIGVILVSDVFGYEAPKLRKGMLSYYYIYIQMNRCISTFKVEAVEFAKPVIQALIEKGTSKVAAAGFCWGELAKTADIQVAAVLHPSFVTLDDIKGVKVPTAILGAELDTMCPPELVKKFEVALEANQINTTRTDPFIVSRFMLVWFMGMQIEHFVKIYPGVSHGWTIRYEDDDEAAKKCASEAQQDLVDWFDKCLKTNQ</sequence>
<accession>A0A2U1MTJ8</accession>
<dbReference type="PANTHER" id="PTHR17630">
    <property type="entry name" value="DIENELACTONE HYDROLASE"/>
    <property type="match status" value="1"/>
</dbReference>
<reference evidence="1 2" key="1">
    <citation type="journal article" date="2018" name="Mol. Plant">
        <title>The genome of Artemisia annua provides insight into the evolution of Asteraceae family and artemisinin biosynthesis.</title>
        <authorList>
            <person name="Shen Q."/>
            <person name="Zhang L."/>
            <person name="Liao Z."/>
            <person name="Wang S."/>
            <person name="Yan T."/>
            <person name="Shi P."/>
            <person name="Liu M."/>
            <person name="Fu X."/>
            <person name="Pan Q."/>
            <person name="Wang Y."/>
            <person name="Lv Z."/>
            <person name="Lu X."/>
            <person name="Zhang F."/>
            <person name="Jiang W."/>
            <person name="Ma Y."/>
            <person name="Chen M."/>
            <person name="Hao X."/>
            <person name="Li L."/>
            <person name="Tang Y."/>
            <person name="Lv G."/>
            <person name="Zhou Y."/>
            <person name="Sun X."/>
            <person name="Brodelius P.E."/>
            <person name="Rose J.K.C."/>
            <person name="Tang K."/>
        </authorList>
    </citation>
    <scope>NUCLEOTIDE SEQUENCE [LARGE SCALE GENOMIC DNA]</scope>
    <source>
        <strain evidence="2">cv. Huhao1</strain>
        <tissue evidence="1">Leaf</tissue>
    </source>
</reference>
<protein>
    <submittedName>
        <fullName evidence="1">Alpha/beta-Hydrolases superfamily protein</fullName>
    </submittedName>
</protein>
<comment type="caution">
    <text evidence="1">The sequence shown here is derived from an EMBL/GenBank/DDBJ whole genome shotgun (WGS) entry which is preliminary data.</text>
</comment>
<dbReference type="Gene3D" id="3.40.50.1820">
    <property type="entry name" value="alpha/beta hydrolase"/>
    <property type="match status" value="1"/>
</dbReference>
<dbReference type="PANTHER" id="PTHR17630:SF97">
    <property type="entry name" value="ENDO-1,31,4-BETA-D-GLUCANASE-LIKE"/>
    <property type="match status" value="1"/>
</dbReference>
<name>A0A2U1MTJ8_ARTAN</name>